<evidence type="ECO:0000313" key="9">
    <source>
        <dbReference type="Proteomes" id="UP000001568"/>
    </source>
</evidence>
<dbReference type="HOGENOM" id="CLU_083447_1_0_1"/>
<dbReference type="InterPro" id="IPR042512">
    <property type="entry name" value="TLCD5"/>
</dbReference>
<proteinExistence type="predicted"/>
<dbReference type="InterPro" id="IPR006634">
    <property type="entry name" value="TLC-dom"/>
</dbReference>
<feature type="transmembrane region" description="Helical" evidence="6">
    <location>
        <begin position="207"/>
        <end position="224"/>
    </location>
</feature>
<sequence>MVSKSPSLDLEYLRVAIPSLQKVVPQSVGWTLLYVFLRFGVLRRRTADFSNRTVSFIHAVVAIYMCARCLPTWGALLENVGGANTMAHLECMTLSLGYFVYDFFYCLLNNEVENVVHHMFTVGGLASGVITGRSGPELVGCLFLMEVSNPSLHLRSMLRELNMKDSLLATLNDLLFALLFLLCRLIVGPPLVWRTVVNDSNTYIVKAGALGIFVVSVMWGWRIIMMIVRTVKKLFGGAKAKKV</sequence>
<evidence type="ECO:0000256" key="6">
    <source>
        <dbReference type="SAM" id="Phobius"/>
    </source>
</evidence>
<protein>
    <recommendedName>
        <fullName evidence="7">TLC domain-containing protein</fullName>
    </recommendedName>
</protein>
<feature type="domain" description="TLC" evidence="7">
    <location>
        <begin position="44"/>
        <end position="232"/>
    </location>
</feature>
<name>A4RZW7_OSTLU</name>
<gene>
    <name evidence="8" type="ORF">OSTLU_50142</name>
</gene>
<evidence type="ECO:0000313" key="8">
    <source>
        <dbReference type="EMBL" id="ABO97164.1"/>
    </source>
</evidence>
<feature type="transmembrane region" description="Helical" evidence="6">
    <location>
        <begin position="86"/>
        <end position="108"/>
    </location>
</feature>
<reference evidence="8 9" key="1">
    <citation type="journal article" date="2007" name="Proc. Natl. Acad. Sci. U.S.A.">
        <title>The tiny eukaryote Ostreococcus provides genomic insights into the paradox of plankton speciation.</title>
        <authorList>
            <person name="Palenik B."/>
            <person name="Grimwood J."/>
            <person name="Aerts A."/>
            <person name="Rouze P."/>
            <person name="Salamov A."/>
            <person name="Putnam N."/>
            <person name="Dupont C."/>
            <person name="Jorgensen R."/>
            <person name="Derelle E."/>
            <person name="Rombauts S."/>
            <person name="Zhou K."/>
            <person name="Otillar R."/>
            <person name="Merchant S.S."/>
            <person name="Podell S."/>
            <person name="Gaasterland T."/>
            <person name="Napoli C."/>
            <person name="Gendler K."/>
            <person name="Manuell A."/>
            <person name="Tai V."/>
            <person name="Vallon O."/>
            <person name="Piganeau G."/>
            <person name="Jancek S."/>
            <person name="Heijde M."/>
            <person name="Jabbari K."/>
            <person name="Bowler C."/>
            <person name="Lohr M."/>
            <person name="Robbens S."/>
            <person name="Werner G."/>
            <person name="Dubchak I."/>
            <person name="Pazour G.J."/>
            <person name="Ren Q."/>
            <person name="Paulsen I."/>
            <person name="Delwiche C."/>
            <person name="Schmutz J."/>
            <person name="Rokhsar D."/>
            <person name="Van de Peer Y."/>
            <person name="Moreau H."/>
            <person name="Grigoriev I.V."/>
        </authorList>
    </citation>
    <scope>NUCLEOTIDE SEQUENCE [LARGE SCALE GENOMIC DNA]</scope>
    <source>
        <strain evidence="8 9">CCE9901</strain>
    </source>
</reference>
<dbReference type="PROSITE" id="PS50922">
    <property type="entry name" value="TLC"/>
    <property type="match status" value="1"/>
</dbReference>
<dbReference type="OrthoDB" id="506011at2759"/>
<dbReference type="GeneID" id="5002662"/>
<evidence type="ECO:0000256" key="2">
    <source>
        <dbReference type="ARBA" id="ARBA00022692"/>
    </source>
</evidence>
<dbReference type="eggNOG" id="KOG4474">
    <property type="taxonomic scope" value="Eukaryota"/>
</dbReference>
<dbReference type="OMA" id="CEMASPK"/>
<dbReference type="AlphaFoldDB" id="A4RZW7"/>
<evidence type="ECO:0000256" key="5">
    <source>
        <dbReference type="PROSITE-ProRule" id="PRU00205"/>
    </source>
</evidence>
<evidence type="ECO:0000259" key="7">
    <source>
        <dbReference type="PROSITE" id="PS50922"/>
    </source>
</evidence>
<accession>A4RZW7</accession>
<dbReference type="EMBL" id="CP000587">
    <property type="protein sequence ID" value="ABO97164.1"/>
    <property type="molecule type" value="Genomic_DNA"/>
</dbReference>
<keyword evidence="9" id="KW-1185">Reference proteome</keyword>
<feature type="transmembrane region" description="Helical" evidence="6">
    <location>
        <begin position="53"/>
        <end position="74"/>
    </location>
</feature>
<keyword evidence="2 5" id="KW-0812">Transmembrane</keyword>
<evidence type="ECO:0000256" key="4">
    <source>
        <dbReference type="ARBA" id="ARBA00023136"/>
    </source>
</evidence>
<dbReference type="PANTHER" id="PTHR31898:SF1">
    <property type="entry name" value="TLC DOMAIN-CONTAINING PROTEIN 5"/>
    <property type="match status" value="1"/>
</dbReference>
<keyword evidence="3 6" id="KW-1133">Transmembrane helix</keyword>
<feature type="transmembrane region" description="Helical" evidence="6">
    <location>
        <begin position="23"/>
        <end position="41"/>
    </location>
</feature>
<feature type="transmembrane region" description="Helical" evidence="6">
    <location>
        <begin position="167"/>
        <end position="187"/>
    </location>
</feature>
<dbReference type="Gramene" id="ABO97164">
    <property type="protein sequence ID" value="ABO97164"/>
    <property type="gene ID" value="OSTLU_50142"/>
</dbReference>
<dbReference type="SMART" id="SM00724">
    <property type="entry name" value="TLC"/>
    <property type="match status" value="1"/>
</dbReference>
<dbReference type="GO" id="GO:0016020">
    <property type="term" value="C:membrane"/>
    <property type="evidence" value="ECO:0007669"/>
    <property type="project" value="UniProtKB-SubCell"/>
</dbReference>
<comment type="subcellular location">
    <subcellularLocation>
        <location evidence="1">Membrane</location>
        <topology evidence="1">Multi-pass membrane protein</topology>
    </subcellularLocation>
</comment>
<evidence type="ECO:0000256" key="3">
    <source>
        <dbReference type="ARBA" id="ARBA00022989"/>
    </source>
</evidence>
<evidence type="ECO:0000256" key="1">
    <source>
        <dbReference type="ARBA" id="ARBA00004141"/>
    </source>
</evidence>
<dbReference type="Pfam" id="PF03798">
    <property type="entry name" value="TRAM_LAG1_CLN8"/>
    <property type="match status" value="1"/>
</dbReference>
<organism evidence="8 9">
    <name type="scientific">Ostreococcus lucimarinus (strain CCE9901)</name>
    <dbReference type="NCBI Taxonomy" id="436017"/>
    <lineage>
        <taxon>Eukaryota</taxon>
        <taxon>Viridiplantae</taxon>
        <taxon>Chlorophyta</taxon>
        <taxon>Mamiellophyceae</taxon>
        <taxon>Mamiellales</taxon>
        <taxon>Bathycoccaceae</taxon>
        <taxon>Ostreococcus</taxon>
    </lineage>
</organism>
<dbReference type="RefSeq" id="XP_001418871.1">
    <property type="nucleotide sequence ID" value="XM_001418834.1"/>
</dbReference>
<dbReference type="Proteomes" id="UP000001568">
    <property type="component" value="Chromosome 7"/>
</dbReference>
<dbReference type="PANTHER" id="PTHR31898">
    <property type="entry name" value="TRANSMEMBRANE PROTEIN 136"/>
    <property type="match status" value="1"/>
</dbReference>
<keyword evidence="4 5" id="KW-0472">Membrane</keyword>
<dbReference type="KEGG" id="olu:OSTLU_50142"/>